<proteinExistence type="predicted"/>
<accession>A0AC61RTI6</accession>
<dbReference type="EMBL" id="SRYA01000033">
    <property type="protein sequence ID" value="TGY95182.1"/>
    <property type="molecule type" value="Genomic_DNA"/>
</dbReference>
<dbReference type="Proteomes" id="UP000304953">
    <property type="component" value="Unassembled WGS sequence"/>
</dbReference>
<reference evidence="1" key="1">
    <citation type="submission" date="2019-04" db="EMBL/GenBank/DDBJ databases">
        <title>Microbes associate with the intestines of laboratory mice.</title>
        <authorList>
            <person name="Navarre W."/>
            <person name="Wong E."/>
            <person name="Huang K."/>
            <person name="Tropini C."/>
            <person name="Ng K."/>
            <person name="Yu B."/>
        </authorList>
    </citation>
    <scope>NUCLEOTIDE SEQUENCE</scope>
    <source>
        <strain evidence="1">NM01_1-7b</strain>
    </source>
</reference>
<keyword evidence="2" id="KW-1185">Reference proteome</keyword>
<protein>
    <submittedName>
        <fullName evidence="1">Type II toxin-antitoxin system Phd/YefM family antitoxin</fullName>
    </submittedName>
</protein>
<name>A0AC61RTI6_9FIRM</name>
<evidence type="ECO:0000313" key="1">
    <source>
        <dbReference type="EMBL" id="TGY95182.1"/>
    </source>
</evidence>
<comment type="caution">
    <text evidence="1">The sequence shown here is derived from an EMBL/GenBank/DDBJ whole genome shotgun (WGS) entry which is preliminary data.</text>
</comment>
<gene>
    <name evidence="1" type="ORF">E5329_16080</name>
</gene>
<sequence>MSTINITTARKDLYNLVENVNLYSEPALIVGKRGNAVLLSEDDWNAIQETLYLNSIEGMAESILNGAKTPVEDCISEDMVEW</sequence>
<organism evidence="1 2">
    <name type="scientific">Petralouisia muris</name>
    <dbReference type="NCBI Taxonomy" id="3032872"/>
    <lineage>
        <taxon>Bacteria</taxon>
        <taxon>Bacillati</taxon>
        <taxon>Bacillota</taxon>
        <taxon>Clostridia</taxon>
        <taxon>Lachnospirales</taxon>
        <taxon>Lachnospiraceae</taxon>
        <taxon>Petralouisia</taxon>
    </lineage>
</organism>
<evidence type="ECO:0000313" key="2">
    <source>
        <dbReference type="Proteomes" id="UP000304953"/>
    </source>
</evidence>